<gene>
    <name evidence="2" type="ORF">MKP09_23185</name>
</gene>
<keyword evidence="2" id="KW-0413">Isomerase</keyword>
<dbReference type="EMBL" id="JAKWBL010000004">
    <property type="protein sequence ID" value="MCH5600608.1"/>
    <property type="molecule type" value="Genomic_DNA"/>
</dbReference>
<dbReference type="PANTHER" id="PTHR12110:SF41">
    <property type="entry name" value="INOSOSE DEHYDRATASE"/>
    <property type="match status" value="1"/>
</dbReference>
<evidence type="ECO:0000313" key="2">
    <source>
        <dbReference type="EMBL" id="MCH5600608.1"/>
    </source>
</evidence>
<organism evidence="2 3">
    <name type="scientific">Niabella ginsengisoli</name>
    <dbReference type="NCBI Taxonomy" id="522298"/>
    <lineage>
        <taxon>Bacteria</taxon>
        <taxon>Pseudomonadati</taxon>
        <taxon>Bacteroidota</taxon>
        <taxon>Chitinophagia</taxon>
        <taxon>Chitinophagales</taxon>
        <taxon>Chitinophagaceae</taxon>
        <taxon>Niabella</taxon>
    </lineage>
</organism>
<dbReference type="InterPro" id="IPR050312">
    <property type="entry name" value="IolE/XylAMocC-like"/>
</dbReference>
<dbReference type="InterPro" id="IPR013022">
    <property type="entry name" value="Xyl_isomerase-like_TIM-brl"/>
</dbReference>
<accession>A0ABS9SQD2</accession>
<dbReference type="Proteomes" id="UP001202248">
    <property type="component" value="Unassembled WGS sequence"/>
</dbReference>
<sequence length="253" mass="28573">MQIKTGAQVWALRNLLQENADATLEKLATAGYSFIEPAGFDVQNRTVQNFTPSKLKKLANAYGLDIVSGHFYFDLGNATIACEVASELGMKYIVHSYFKDQIDQNIESYQKAAEQLNRMGEVAKSYGLQLAYHNHAHEFENLNGKIPFDVLIENTVPDLVAFQPDLGWMIYADANPVDYFTKHPQRFPLWHLRDIDKTKQSTTIGNGLVAFKSIFTEKENAGLQYAIVEMASGTEDILSKMLISYRFINKDLC</sequence>
<name>A0ABS9SQD2_9BACT</name>
<dbReference type="Pfam" id="PF01261">
    <property type="entry name" value="AP_endonuc_2"/>
    <property type="match status" value="1"/>
</dbReference>
<dbReference type="SUPFAM" id="SSF51658">
    <property type="entry name" value="Xylose isomerase-like"/>
    <property type="match status" value="1"/>
</dbReference>
<keyword evidence="3" id="KW-1185">Reference proteome</keyword>
<feature type="domain" description="Xylose isomerase-like TIM barrel" evidence="1">
    <location>
        <begin position="24"/>
        <end position="230"/>
    </location>
</feature>
<evidence type="ECO:0000259" key="1">
    <source>
        <dbReference type="Pfam" id="PF01261"/>
    </source>
</evidence>
<dbReference type="PANTHER" id="PTHR12110">
    <property type="entry name" value="HYDROXYPYRUVATE ISOMERASE"/>
    <property type="match status" value="1"/>
</dbReference>
<proteinExistence type="predicted"/>
<dbReference type="InterPro" id="IPR036237">
    <property type="entry name" value="Xyl_isomerase-like_sf"/>
</dbReference>
<comment type="caution">
    <text evidence="2">The sequence shown here is derived from an EMBL/GenBank/DDBJ whole genome shotgun (WGS) entry which is preliminary data.</text>
</comment>
<dbReference type="GO" id="GO:0016853">
    <property type="term" value="F:isomerase activity"/>
    <property type="evidence" value="ECO:0007669"/>
    <property type="project" value="UniProtKB-KW"/>
</dbReference>
<reference evidence="2 3" key="1">
    <citation type="submission" date="2022-02" db="EMBL/GenBank/DDBJ databases">
        <authorList>
            <person name="Min J."/>
        </authorList>
    </citation>
    <scope>NUCLEOTIDE SEQUENCE [LARGE SCALE GENOMIC DNA]</scope>
    <source>
        <strain evidence="2 3">GR10-1</strain>
    </source>
</reference>
<protein>
    <submittedName>
        <fullName evidence="2">Sugar phosphate isomerase/epimerase</fullName>
    </submittedName>
</protein>
<dbReference type="RefSeq" id="WP_240832924.1">
    <property type="nucleotide sequence ID" value="NZ_JAKWBL010000004.1"/>
</dbReference>
<evidence type="ECO:0000313" key="3">
    <source>
        <dbReference type="Proteomes" id="UP001202248"/>
    </source>
</evidence>
<dbReference type="Gene3D" id="3.20.20.150">
    <property type="entry name" value="Divalent-metal-dependent TIM barrel enzymes"/>
    <property type="match status" value="1"/>
</dbReference>